<name>A0A318SJP7_9DEIO</name>
<evidence type="ECO:0000256" key="1">
    <source>
        <dbReference type="SAM" id="Phobius"/>
    </source>
</evidence>
<gene>
    <name evidence="2" type="ORF">DES52_112109</name>
</gene>
<dbReference type="AlphaFoldDB" id="A0A318SJP7"/>
<evidence type="ECO:0000313" key="3">
    <source>
        <dbReference type="Proteomes" id="UP000248326"/>
    </source>
</evidence>
<keyword evidence="1" id="KW-0472">Membrane</keyword>
<protein>
    <submittedName>
        <fullName evidence="2">Polyketide cyclase/dehydrase/lipid transport protein</fullName>
    </submittedName>
</protein>
<organism evidence="2 3">
    <name type="scientific">Deinococcus yavapaiensis KR-236</name>
    <dbReference type="NCBI Taxonomy" id="694435"/>
    <lineage>
        <taxon>Bacteria</taxon>
        <taxon>Thermotogati</taxon>
        <taxon>Deinococcota</taxon>
        <taxon>Deinococci</taxon>
        <taxon>Deinococcales</taxon>
        <taxon>Deinococcaceae</taxon>
        <taxon>Deinococcus</taxon>
    </lineage>
</organism>
<evidence type="ECO:0000313" key="2">
    <source>
        <dbReference type="EMBL" id="PYE52788.1"/>
    </source>
</evidence>
<dbReference type="EMBL" id="QJSX01000012">
    <property type="protein sequence ID" value="PYE52788.1"/>
    <property type="molecule type" value="Genomic_DNA"/>
</dbReference>
<feature type="transmembrane region" description="Helical" evidence="1">
    <location>
        <begin position="36"/>
        <end position="56"/>
    </location>
</feature>
<dbReference type="RefSeq" id="WP_110887673.1">
    <property type="nucleotide sequence ID" value="NZ_QJSX01000012.1"/>
</dbReference>
<dbReference type="SUPFAM" id="SSF55961">
    <property type="entry name" value="Bet v1-like"/>
    <property type="match status" value="1"/>
</dbReference>
<feature type="transmembrane region" description="Helical" evidence="1">
    <location>
        <begin position="9"/>
        <end position="30"/>
    </location>
</feature>
<comment type="caution">
    <text evidence="2">The sequence shown here is derived from an EMBL/GenBank/DDBJ whole genome shotgun (WGS) entry which is preliminary data.</text>
</comment>
<reference evidence="2 3" key="1">
    <citation type="submission" date="2018-06" db="EMBL/GenBank/DDBJ databases">
        <title>Genomic Encyclopedia of Type Strains, Phase IV (KMG-IV): sequencing the most valuable type-strain genomes for metagenomic binning, comparative biology and taxonomic classification.</title>
        <authorList>
            <person name="Goeker M."/>
        </authorList>
    </citation>
    <scope>NUCLEOTIDE SEQUENCE [LARGE SCALE GENOMIC DNA]</scope>
    <source>
        <strain evidence="2 3">DSM 18048</strain>
    </source>
</reference>
<dbReference type="Proteomes" id="UP000248326">
    <property type="component" value="Unassembled WGS sequence"/>
</dbReference>
<keyword evidence="3" id="KW-1185">Reference proteome</keyword>
<proteinExistence type="predicted"/>
<feature type="transmembrane region" description="Helical" evidence="1">
    <location>
        <begin position="68"/>
        <end position="86"/>
    </location>
</feature>
<feature type="transmembrane region" description="Helical" evidence="1">
    <location>
        <begin position="92"/>
        <end position="113"/>
    </location>
</feature>
<dbReference type="Gene3D" id="3.30.530.20">
    <property type="match status" value="1"/>
</dbReference>
<keyword evidence="1" id="KW-1133">Transmembrane helix</keyword>
<dbReference type="Pfam" id="PF10604">
    <property type="entry name" value="Polyketide_cyc2"/>
    <property type="match status" value="1"/>
</dbReference>
<dbReference type="InterPro" id="IPR019587">
    <property type="entry name" value="Polyketide_cyclase/dehydratase"/>
</dbReference>
<dbReference type="OrthoDB" id="118637at2"/>
<sequence length="322" mass="35134">MRQERRNTWIVTVVGAVVGVAYGLTAYALFDRAGDLMIWSFLLLVPFALGVTSGALTRREEGFGTVALRVLLSVMTFALTALLLAWEGLICLVFALPILYLAAFVGGGLGFLLRGRSTKVGAVMLALAVPYVAAPLERARSVDATYRTTQNSVVIQATPADVWRQIQSVPRIRDDEFTPSWSHAIGLPRPVAAVLDRAGVGGVRTATFADGLSFRETVTVWEPGRSLAFRIEARDPGRLDRHVRVGGETFDVVSGRYDIESLGNGLVLLHLTSTQRVHSHVGRYVGWAVNAIMSDLQQSILNVVRKRAQSEPGMTRSRAFIE</sequence>
<dbReference type="InterPro" id="IPR023393">
    <property type="entry name" value="START-like_dom_sf"/>
</dbReference>
<keyword evidence="1" id="KW-0812">Transmembrane</keyword>
<accession>A0A318SJP7</accession>